<dbReference type="InterPro" id="IPR018168">
    <property type="entry name" value="Ubi_Hdrlase_CS"/>
</dbReference>
<dbReference type="AlphaFoldDB" id="A0A432ZCJ7"/>
<evidence type="ECO:0000259" key="8">
    <source>
        <dbReference type="Pfam" id="PF01494"/>
    </source>
</evidence>
<dbReference type="PANTHER" id="PTHR43876">
    <property type="entry name" value="UBIQUINONE BIOSYNTHESIS MONOOXYGENASE COQ6, MITOCHONDRIAL"/>
    <property type="match status" value="1"/>
</dbReference>
<keyword evidence="10" id="KW-1185">Reference proteome</keyword>
<evidence type="ECO:0000256" key="7">
    <source>
        <dbReference type="ARBA" id="ARBA00023033"/>
    </source>
</evidence>
<dbReference type="PANTHER" id="PTHR43876:SF8">
    <property type="entry name" value="2-OCTAPRENYL-6-METHOXYPHENOL HYDROXYLASE"/>
    <property type="match status" value="1"/>
</dbReference>
<sequence length="402" mass="43877">MDTEQSQVTPVVIAGGGLVGALTALLLARVRPDWTVTVLEPREQGPAQDKRTIALAAGTVAILNKLGVWSALAEQACRIRHIHVSDRGYLGMTRLHAQQQGVEALGEVIAAAALNQELYQACIAQPNIDWRGGYRCLEVERGQDFNVLHCDTPSGATTLSCRLVLAADGQRSQLREQLGIRVQQTDYQQHGIIAILDLADDLDGWAYERFTETGPIALLPMPNRQASLVWTLTPEQAAEVEALSDDSFVRAAQGAFGYRAGRFTGVRLRVHYPLQLQLAEQHTAQRAALIGNASHTLHPIAGQGFNLGVRDALAIAAVLAEADDPGSYRVLSDYWQAREADYQRTIGLTDLLVRGFSNHYWPLNLLRNIGLSTLEAVTPLRDAFAEQTMGLGARAPQLKEPQ</sequence>
<comment type="pathway">
    <text evidence="2">Cofactor biosynthesis; ubiquinone biosynthesis.</text>
</comment>
<dbReference type="Gene3D" id="3.50.50.60">
    <property type="entry name" value="FAD/NAD(P)-binding domain"/>
    <property type="match status" value="2"/>
</dbReference>
<evidence type="ECO:0000256" key="3">
    <source>
        <dbReference type="ARBA" id="ARBA00005349"/>
    </source>
</evidence>
<dbReference type="SUPFAM" id="SSF51905">
    <property type="entry name" value="FAD/NAD(P)-binding domain"/>
    <property type="match status" value="1"/>
</dbReference>
<comment type="caution">
    <text evidence="9">The sequence shown here is derived from an EMBL/GenBank/DDBJ whole genome shotgun (WGS) entry which is preliminary data.</text>
</comment>
<evidence type="ECO:0000256" key="4">
    <source>
        <dbReference type="ARBA" id="ARBA00022630"/>
    </source>
</evidence>
<evidence type="ECO:0000313" key="10">
    <source>
        <dbReference type="Proteomes" id="UP000288279"/>
    </source>
</evidence>
<dbReference type="PROSITE" id="PS01304">
    <property type="entry name" value="UBIH"/>
    <property type="match status" value="1"/>
</dbReference>
<dbReference type="PRINTS" id="PR00420">
    <property type="entry name" value="RNGMNOXGNASE"/>
</dbReference>
<evidence type="ECO:0000256" key="2">
    <source>
        <dbReference type="ARBA" id="ARBA00004749"/>
    </source>
</evidence>
<dbReference type="GO" id="GO:0071949">
    <property type="term" value="F:FAD binding"/>
    <property type="evidence" value="ECO:0007669"/>
    <property type="project" value="InterPro"/>
</dbReference>
<evidence type="ECO:0000313" key="9">
    <source>
        <dbReference type="EMBL" id="RUO75697.1"/>
    </source>
</evidence>
<dbReference type="GO" id="GO:0006744">
    <property type="term" value="P:ubiquinone biosynthetic process"/>
    <property type="evidence" value="ECO:0007669"/>
    <property type="project" value="UniProtKB-UniPathway"/>
</dbReference>
<keyword evidence="5" id="KW-0274">FAD</keyword>
<dbReference type="InterPro" id="IPR002938">
    <property type="entry name" value="FAD-bd"/>
</dbReference>
<gene>
    <name evidence="9" type="ORF">CWI83_09995</name>
</gene>
<keyword evidence="7" id="KW-0503">Monooxygenase</keyword>
<feature type="domain" description="FAD-binding" evidence="8">
    <location>
        <begin position="9"/>
        <end position="340"/>
    </location>
</feature>
<dbReference type="EMBL" id="PIQG01000005">
    <property type="protein sequence ID" value="RUO75697.1"/>
    <property type="molecule type" value="Genomic_DNA"/>
</dbReference>
<evidence type="ECO:0000256" key="5">
    <source>
        <dbReference type="ARBA" id="ARBA00022827"/>
    </source>
</evidence>
<dbReference type="Proteomes" id="UP000288279">
    <property type="component" value="Unassembled WGS sequence"/>
</dbReference>
<keyword evidence="6" id="KW-0560">Oxidoreductase</keyword>
<dbReference type="InterPro" id="IPR011295">
    <property type="entry name" value="UbiH"/>
</dbReference>
<dbReference type="NCBIfam" id="NF004356">
    <property type="entry name" value="PRK05732.1"/>
    <property type="match status" value="1"/>
</dbReference>
<evidence type="ECO:0000256" key="6">
    <source>
        <dbReference type="ARBA" id="ARBA00023002"/>
    </source>
</evidence>
<accession>A0A432ZCJ7</accession>
<dbReference type="UniPathway" id="UPA00232"/>
<organism evidence="9 10">
    <name type="scientific">Pseudidiomarina taiwanensis</name>
    <dbReference type="NCBI Taxonomy" id="337250"/>
    <lineage>
        <taxon>Bacteria</taxon>
        <taxon>Pseudomonadati</taxon>
        <taxon>Pseudomonadota</taxon>
        <taxon>Gammaproteobacteria</taxon>
        <taxon>Alteromonadales</taxon>
        <taxon>Idiomarinaceae</taxon>
        <taxon>Pseudidiomarina</taxon>
    </lineage>
</organism>
<reference evidence="9 10" key="1">
    <citation type="journal article" date="2011" name="Front. Microbiol.">
        <title>Genomic signatures of strain selection and enhancement in Bacillus atrophaeus var. globigii, a historical biowarfare simulant.</title>
        <authorList>
            <person name="Gibbons H.S."/>
            <person name="Broomall S.M."/>
            <person name="McNew L.A."/>
            <person name="Daligault H."/>
            <person name="Chapman C."/>
            <person name="Bruce D."/>
            <person name="Karavis M."/>
            <person name="Krepps M."/>
            <person name="McGregor P.A."/>
            <person name="Hong C."/>
            <person name="Park K.H."/>
            <person name="Akmal A."/>
            <person name="Feldman A."/>
            <person name="Lin J.S."/>
            <person name="Chang W.E."/>
            <person name="Higgs B.W."/>
            <person name="Demirev P."/>
            <person name="Lindquist J."/>
            <person name="Liem A."/>
            <person name="Fochler E."/>
            <person name="Read T.D."/>
            <person name="Tapia R."/>
            <person name="Johnson S."/>
            <person name="Bishop-Lilly K.A."/>
            <person name="Detter C."/>
            <person name="Han C."/>
            <person name="Sozhamannan S."/>
            <person name="Rosenzweig C.N."/>
            <person name="Skowronski E.W."/>
        </authorList>
    </citation>
    <scope>NUCLEOTIDE SEQUENCE [LARGE SCALE GENOMIC DNA]</scope>
    <source>
        <strain evidence="9 10">PIT1</strain>
    </source>
</reference>
<keyword evidence="4" id="KW-0285">Flavoprotein</keyword>
<dbReference type="InterPro" id="IPR010971">
    <property type="entry name" value="UbiH/COQ6"/>
</dbReference>
<dbReference type="RefSeq" id="WP_126828590.1">
    <property type="nucleotide sequence ID" value="NZ_PIQG01000005.1"/>
</dbReference>
<comment type="cofactor">
    <cofactor evidence="1">
        <name>FAD</name>
        <dbReference type="ChEBI" id="CHEBI:57692"/>
    </cofactor>
</comment>
<protein>
    <submittedName>
        <fullName evidence="9">2-octaprenyl-6-methoxyphenyl hydroxylase</fullName>
    </submittedName>
</protein>
<comment type="similarity">
    <text evidence="3">Belongs to the UbiH/COQ6 family.</text>
</comment>
<evidence type="ECO:0000256" key="1">
    <source>
        <dbReference type="ARBA" id="ARBA00001974"/>
    </source>
</evidence>
<dbReference type="GO" id="GO:0008681">
    <property type="term" value="F:2-octaprenyl-6-methoxyphenol hydroxylase activity"/>
    <property type="evidence" value="ECO:0007669"/>
    <property type="project" value="InterPro"/>
</dbReference>
<dbReference type="NCBIfam" id="TIGR01984">
    <property type="entry name" value="UbiH"/>
    <property type="match status" value="1"/>
</dbReference>
<dbReference type="OrthoDB" id="9769565at2"/>
<proteinExistence type="inferred from homology"/>
<dbReference type="NCBIfam" id="TIGR01988">
    <property type="entry name" value="Ubi-OHases"/>
    <property type="match status" value="1"/>
</dbReference>
<name>A0A432ZCJ7_9GAMM</name>
<dbReference type="InterPro" id="IPR036188">
    <property type="entry name" value="FAD/NAD-bd_sf"/>
</dbReference>
<dbReference type="Pfam" id="PF01494">
    <property type="entry name" value="FAD_binding_3"/>
    <property type="match status" value="1"/>
</dbReference>
<dbReference type="InterPro" id="IPR051205">
    <property type="entry name" value="UbiH/COQ6_monooxygenase"/>
</dbReference>